<feature type="transmembrane region" description="Helical" evidence="5">
    <location>
        <begin position="128"/>
        <end position="149"/>
    </location>
</feature>
<keyword evidence="4 5" id="KW-0472">Membrane</keyword>
<dbReference type="EMBL" id="BJTG01000005">
    <property type="protein sequence ID" value="GEJ57827.1"/>
    <property type="molecule type" value="Genomic_DNA"/>
</dbReference>
<protein>
    <recommendedName>
        <fullName evidence="6">Peptidase S54 rhomboid domain-containing protein</fullName>
    </recommendedName>
</protein>
<dbReference type="InterPro" id="IPR035952">
    <property type="entry name" value="Rhomboid-like_sf"/>
</dbReference>
<dbReference type="Gene3D" id="1.20.1540.10">
    <property type="entry name" value="Rhomboid-like"/>
    <property type="match status" value="1"/>
</dbReference>
<dbReference type="PANTHER" id="PTHR43066:SF11">
    <property type="entry name" value="PEPTIDASE S54 RHOMBOID DOMAIN-CONTAINING PROTEIN"/>
    <property type="match status" value="1"/>
</dbReference>
<dbReference type="InterPro" id="IPR022764">
    <property type="entry name" value="Peptidase_S54_rhomboid_dom"/>
</dbReference>
<evidence type="ECO:0000256" key="2">
    <source>
        <dbReference type="ARBA" id="ARBA00022692"/>
    </source>
</evidence>
<evidence type="ECO:0000313" key="7">
    <source>
        <dbReference type="EMBL" id="GEJ57827.1"/>
    </source>
</evidence>
<feature type="transmembrane region" description="Helical" evidence="5">
    <location>
        <begin position="161"/>
        <end position="180"/>
    </location>
</feature>
<sequence length="243" mass="27054">MRGARNSIGDVFTFGGRVPSTVGALISAIVVASLLGALGRGVGFVDAAALVPALVWQGQLWRLVTWVFFETDPLSLLFGALTLYWFGKDLCYAWGARRFVVTFFGFAVLAGAVTCLVGRFAWPAVYVSGWTGSWPVLSALIIAWAMLFPERQILFMMALPISGRALLWLTLGGTLLYGVFGRLHAYVPHLAAQLGMLAYARGWSLRGFWQTLRIKQYERRARRRARASHLKVIKKEDPPRWMN</sequence>
<evidence type="ECO:0000259" key="6">
    <source>
        <dbReference type="Pfam" id="PF01694"/>
    </source>
</evidence>
<gene>
    <name evidence="7" type="ORF">AMYX_25680</name>
</gene>
<dbReference type="SUPFAM" id="SSF144091">
    <property type="entry name" value="Rhomboid-like"/>
    <property type="match status" value="1"/>
</dbReference>
<comment type="subcellular location">
    <subcellularLocation>
        <location evidence="1">Membrane</location>
        <topology evidence="1">Multi-pass membrane protein</topology>
    </subcellularLocation>
</comment>
<proteinExistence type="predicted"/>
<evidence type="ECO:0000256" key="1">
    <source>
        <dbReference type="ARBA" id="ARBA00004141"/>
    </source>
</evidence>
<dbReference type="AlphaFoldDB" id="A0A7I9VPE6"/>
<organism evidence="7 8">
    <name type="scientific">Anaeromyxobacter diazotrophicus</name>
    <dbReference type="NCBI Taxonomy" id="2590199"/>
    <lineage>
        <taxon>Bacteria</taxon>
        <taxon>Pseudomonadati</taxon>
        <taxon>Myxococcota</taxon>
        <taxon>Myxococcia</taxon>
        <taxon>Myxococcales</taxon>
        <taxon>Cystobacterineae</taxon>
        <taxon>Anaeromyxobacteraceae</taxon>
        <taxon>Anaeromyxobacter</taxon>
    </lineage>
</organism>
<evidence type="ECO:0000256" key="5">
    <source>
        <dbReference type="SAM" id="Phobius"/>
    </source>
</evidence>
<evidence type="ECO:0000256" key="4">
    <source>
        <dbReference type="ARBA" id="ARBA00023136"/>
    </source>
</evidence>
<feature type="transmembrane region" description="Helical" evidence="5">
    <location>
        <begin position="63"/>
        <end position="87"/>
    </location>
</feature>
<feature type="domain" description="Peptidase S54 rhomboid" evidence="6">
    <location>
        <begin position="57"/>
        <end position="198"/>
    </location>
</feature>
<dbReference type="GO" id="GO:0016020">
    <property type="term" value="C:membrane"/>
    <property type="evidence" value="ECO:0007669"/>
    <property type="project" value="UniProtKB-SubCell"/>
</dbReference>
<keyword evidence="8" id="KW-1185">Reference proteome</keyword>
<dbReference type="GO" id="GO:0004252">
    <property type="term" value="F:serine-type endopeptidase activity"/>
    <property type="evidence" value="ECO:0007669"/>
    <property type="project" value="InterPro"/>
</dbReference>
<feature type="transmembrane region" description="Helical" evidence="5">
    <location>
        <begin position="186"/>
        <end position="209"/>
    </location>
</feature>
<reference evidence="8" key="1">
    <citation type="journal article" date="2020" name="Appl. Environ. Microbiol.">
        <title>Diazotrophic Anaeromyxobacter Isolates from Soils.</title>
        <authorList>
            <person name="Masuda Y."/>
            <person name="Yamanaka H."/>
            <person name="Xu Z.X."/>
            <person name="Shiratori Y."/>
            <person name="Aono T."/>
            <person name="Amachi S."/>
            <person name="Senoo K."/>
            <person name="Itoh H."/>
        </authorList>
    </citation>
    <scope>NUCLEOTIDE SEQUENCE [LARGE SCALE GENOMIC DNA]</scope>
    <source>
        <strain evidence="8">R267</strain>
    </source>
</reference>
<evidence type="ECO:0000313" key="8">
    <source>
        <dbReference type="Proteomes" id="UP000503640"/>
    </source>
</evidence>
<keyword evidence="2 5" id="KW-0812">Transmembrane</keyword>
<accession>A0A7I9VPE6</accession>
<name>A0A7I9VPE6_9BACT</name>
<dbReference type="PANTHER" id="PTHR43066">
    <property type="entry name" value="RHOMBOID-RELATED PROTEIN"/>
    <property type="match status" value="1"/>
</dbReference>
<keyword evidence="3 5" id="KW-1133">Transmembrane helix</keyword>
<dbReference type="RefSeq" id="WP_176065740.1">
    <property type="nucleotide sequence ID" value="NZ_BJTG01000005.1"/>
</dbReference>
<feature type="transmembrane region" description="Helical" evidence="5">
    <location>
        <begin position="21"/>
        <end position="43"/>
    </location>
</feature>
<dbReference type="Pfam" id="PF01694">
    <property type="entry name" value="Rhomboid"/>
    <property type="match status" value="1"/>
</dbReference>
<dbReference type="Proteomes" id="UP000503640">
    <property type="component" value="Unassembled WGS sequence"/>
</dbReference>
<feature type="transmembrane region" description="Helical" evidence="5">
    <location>
        <begin position="99"/>
        <end position="122"/>
    </location>
</feature>
<evidence type="ECO:0000256" key="3">
    <source>
        <dbReference type="ARBA" id="ARBA00022989"/>
    </source>
</evidence>
<comment type="caution">
    <text evidence="7">The sequence shown here is derived from an EMBL/GenBank/DDBJ whole genome shotgun (WGS) entry which is preliminary data.</text>
</comment>